<dbReference type="GO" id="GO:0008168">
    <property type="term" value="F:methyltransferase activity"/>
    <property type="evidence" value="ECO:0007669"/>
    <property type="project" value="UniProtKB-KW"/>
</dbReference>
<proteinExistence type="predicted"/>
<evidence type="ECO:0000313" key="3">
    <source>
        <dbReference type="Proteomes" id="UP000293433"/>
    </source>
</evidence>
<dbReference type="Gene3D" id="3.40.50.150">
    <property type="entry name" value="Vaccinia Virus protein VP39"/>
    <property type="match status" value="1"/>
</dbReference>
<dbReference type="GO" id="GO:0032259">
    <property type="term" value="P:methylation"/>
    <property type="evidence" value="ECO:0007669"/>
    <property type="project" value="UniProtKB-KW"/>
</dbReference>
<gene>
    <name evidence="2" type="ORF">EV685_3756</name>
</gene>
<name>A0A4Q7LBU5_9BURK</name>
<sequence length="327" mass="37223">MTPQPSLPESVELEDRPCPLGCAPSDVAVLSGCDRIHGLPGRFNVVCCGQCGLTRTNPRPTASTIGAYYPADYAPYLAVDTRPGRPKDKFRHRLRSRLTRFWGRDTRRLPAILPGHMLEVGCASGNYLREMKPKGWTVEGIEFSDHAAAQARETGLHVQTSSIEGASEPQMRPDLIAAWMVLEHLHEPIAALRKLRGWIKDDGYLVGAVPDFDAFDRRIFGTYWYALHLPAHLYHYNQETLKAVLAQGGWELIKTRWQTNELNLLRTVEYKLIDAHSKRRLAMLRWFNSSRVMRKARRWLGWLLGVTHQSGRMEFWARPLPNDGKTS</sequence>
<protein>
    <submittedName>
        <fullName evidence="2">Methyltransferase family protein</fullName>
    </submittedName>
</protein>
<dbReference type="PANTHER" id="PTHR43861">
    <property type="entry name" value="TRANS-ACONITATE 2-METHYLTRANSFERASE-RELATED"/>
    <property type="match status" value="1"/>
</dbReference>
<keyword evidence="1 2" id="KW-0808">Transferase</keyword>
<accession>A0A4Q7LBU5</accession>
<dbReference type="AlphaFoldDB" id="A0A4Q7LBU5"/>
<comment type="caution">
    <text evidence="2">The sequence shown here is derived from an EMBL/GenBank/DDBJ whole genome shotgun (WGS) entry which is preliminary data.</text>
</comment>
<reference evidence="2 3" key="1">
    <citation type="submission" date="2019-02" db="EMBL/GenBank/DDBJ databases">
        <title>Genomic Encyclopedia of Type Strains, Phase IV (KMG-IV): sequencing the most valuable type-strain genomes for metagenomic binning, comparative biology and taxonomic classification.</title>
        <authorList>
            <person name="Goeker M."/>
        </authorList>
    </citation>
    <scope>NUCLEOTIDE SEQUENCE [LARGE SCALE GENOMIC DNA]</scope>
    <source>
        <strain evidence="2 3">DSM 10617</strain>
    </source>
</reference>
<dbReference type="SUPFAM" id="SSF53335">
    <property type="entry name" value="S-adenosyl-L-methionine-dependent methyltransferases"/>
    <property type="match status" value="1"/>
</dbReference>
<keyword evidence="2" id="KW-0489">Methyltransferase</keyword>
<dbReference type="PANTHER" id="PTHR43861:SF3">
    <property type="entry name" value="PUTATIVE (AFU_ORTHOLOGUE AFUA_2G14390)-RELATED"/>
    <property type="match status" value="1"/>
</dbReference>
<organism evidence="2 3">
    <name type="scientific">Sphaerotilus mobilis</name>
    <dbReference type="NCBI Taxonomy" id="47994"/>
    <lineage>
        <taxon>Bacteria</taxon>
        <taxon>Pseudomonadati</taxon>
        <taxon>Pseudomonadota</taxon>
        <taxon>Betaproteobacteria</taxon>
        <taxon>Burkholderiales</taxon>
        <taxon>Sphaerotilaceae</taxon>
        <taxon>Sphaerotilus</taxon>
    </lineage>
</organism>
<keyword evidence="3" id="KW-1185">Reference proteome</keyword>
<evidence type="ECO:0000256" key="1">
    <source>
        <dbReference type="ARBA" id="ARBA00022679"/>
    </source>
</evidence>
<dbReference type="InterPro" id="IPR029063">
    <property type="entry name" value="SAM-dependent_MTases_sf"/>
</dbReference>
<evidence type="ECO:0000313" key="2">
    <source>
        <dbReference type="EMBL" id="RZS47546.1"/>
    </source>
</evidence>
<dbReference type="CDD" id="cd02440">
    <property type="entry name" value="AdoMet_MTases"/>
    <property type="match status" value="1"/>
</dbReference>
<dbReference type="Pfam" id="PF13489">
    <property type="entry name" value="Methyltransf_23"/>
    <property type="match status" value="1"/>
</dbReference>
<dbReference type="EMBL" id="SGWV01000012">
    <property type="protein sequence ID" value="RZS47546.1"/>
    <property type="molecule type" value="Genomic_DNA"/>
</dbReference>
<dbReference type="Proteomes" id="UP000293433">
    <property type="component" value="Unassembled WGS sequence"/>
</dbReference>